<proteinExistence type="predicted"/>
<sequence>MRQCLTFVEHIEDRSFRRRKEQQAKVNAIKRRQRSTPQLRIPKPPIPGYRSTQPRASIPSLQVQSHTMLRATVSTKGPYMTSHQQIAADSIEGRIQSFLQEVKGLSYAPFASALVRFVKDRNTVDDEYLRVQKNKLLLALDGVVDLCKTQSNALLDGVTEATTKEVGRIRNGLLGVPDPDLGTSVPGNDSLSVDLATVDGLFMLLEVAPDQTPPNLVEPLFVGQPPKVARLPRNAAEYNQILKYNRKLSNEALVLHSRSLESRVDEALKLVLNKFQDDLKREKTKVKGRLNNAERAAHKTFEDNLETSQEGLLALLKQLESAEDTVNKLADIKRANDDDTRLDLEEAQAEAQAKAHAVVGSSSVQGKASTPIIIDDDTDHEADEPAKRHDTASTYGRVEYWDGKGQLPVSGEGSKYAHGFIEPVIEDASAANVKTRRIVLTGKENLPLIGAKKRKLSPDGFTHE</sequence>
<dbReference type="AlphaFoldDB" id="A0A194XVB2"/>
<dbReference type="EMBL" id="KQ947404">
    <property type="protein sequence ID" value="KUJ24270.1"/>
    <property type="molecule type" value="Genomic_DNA"/>
</dbReference>
<evidence type="ECO:0000313" key="4">
    <source>
        <dbReference type="Proteomes" id="UP000070700"/>
    </source>
</evidence>
<dbReference type="GeneID" id="28827757"/>
<reference evidence="3 4" key="1">
    <citation type="submission" date="2015-10" db="EMBL/GenBank/DDBJ databases">
        <title>Full genome of DAOMC 229536 Phialocephala scopiformis, a fungal endophyte of spruce producing the potent anti-insectan compound rugulosin.</title>
        <authorList>
            <consortium name="DOE Joint Genome Institute"/>
            <person name="Walker A.K."/>
            <person name="Frasz S.L."/>
            <person name="Seifert K.A."/>
            <person name="Miller J.D."/>
            <person name="Mondo S.J."/>
            <person name="Labutti K."/>
            <person name="Lipzen A."/>
            <person name="Dockter R."/>
            <person name="Kennedy M."/>
            <person name="Grigoriev I.V."/>
            <person name="Spatafora J.W."/>
        </authorList>
    </citation>
    <scope>NUCLEOTIDE SEQUENCE [LARGE SCALE GENOMIC DNA]</scope>
    <source>
        <strain evidence="3 4">CBS 120377</strain>
    </source>
</reference>
<organism evidence="3 4">
    <name type="scientific">Mollisia scopiformis</name>
    <name type="common">Conifer needle endophyte fungus</name>
    <name type="synonym">Phialocephala scopiformis</name>
    <dbReference type="NCBI Taxonomy" id="149040"/>
    <lineage>
        <taxon>Eukaryota</taxon>
        <taxon>Fungi</taxon>
        <taxon>Dikarya</taxon>
        <taxon>Ascomycota</taxon>
        <taxon>Pezizomycotina</taxon>
        <taxon>Leotiomycetes</taxon>
        <taxon>Helotiales</taxon>
        <taxon>Mollisiaceae</taxon>
        <taxon>Mollisia</taxon>
    </lineage>
</organism>
<dbReference type="KEGG" id="psco:LY89DRAFT_713155"/>
<feature type="region of interest" description="Disordered" evidence="2">
    <location>
        <begin position="22"/>
        <end position="57"/>
    </location>
</feature>
<protein>
    <submittedName>
        <fullName evidence="3">Uncharacterized protein</fullName>
    </submittedName>
</protein>
<keyword evidence="1" id="KW-0175">Coiled coil</keyword>
<evidence type="ECO:0000256" key="1">
    <source>
        <dbReference type="SAM" id="Coils"/>
    </source>
</evidence>
<gene>
    <name evidence="3" type="ORF">LY89DRAFT_713155</name>
</gene>
<evidence type="ECO:0000313" key="3">
    <source>
        <dbReference type="EMBL" id="KUJ24270.1"/>
    </source>
</evidence>
<dbReference type="RefSeq" id="XP_018078625.1">
    <property type="nucleotide sequence ID" value="XM_018218031.1"/>
</dbReference>
<dbReference type="OrthoDB" id="10676581at2759"/>
<feature type="coiled-coil region" evidence="1">
    <location>
        <begin position="276"/>
        <end position="332"/>
    </location>
</feature>
<accession>A0A194XVB2</accession>
<name>A0A194XVB2_MOLSC</name>
<keyword evidence="4" id="KW-1185">Reference proteome</keyword>
<evidence type="ECO:0000256" key="2">
    <source>
        <dbReference type="SAM" id="MobiDB-lite"/>
    </source>
</evidence>
<dbReference type="Proteomes" id="UP000070700">
    <property type="component" value="Unassembled WGS sequence"/>
</dbReference>
<dbReference type="InParanoid" id="A0A194XVB2"/>